<dbReference type="GO" id="GO:0071424">
    <property type="term" value="F:rRNA (cytosine-N4-)-methyltransferase activity"/>
    <property type="evidence" value="ECO:0007669"/>
    <property type="project" value="UniProtKB-UniRule"/>
</dbReference>
<evidence type="ECO:0000256" key="4">
    <source>
        <dbReference type="ARBA" id="ARBA00022679"/>
    </source>
</evidence>
<keyword evidence="5 6" id="KW-0949">S-adenosyl-L-methionine</keyword>
<gene>
    <name evidence="6" type="primary">rsmH</name>
    <name evidence="7" type="ORF">SAMN03080614_100529</name>
</gene>
<evidence type="ECO:0000313" key="8">
    <source>
        <dbReference type="Proteomes" id="UP000243819"/>
    </source>
</evidence>
<dbReference type="AlphaFoldDB" id="A0A1H9YV37"/>
<dbReference type="SUPFAM" id="SSF81799">
    <property type="entry name" value="Putative methyltransferase TM0872, insert domain"/>
    <property type="match status" value="1"/>
</dbReference>
<evidence type="ECO:0000256" key="3">
    <source>
        <dbReference type="ARBA" id="ARBA00022603"/>
    </source>
</evidence>
<dbReference type="GO" id="GO:0005737">
    <property type="term" value="C:cytoplasm"/>
    <property type="evidence" value="ECO:0007669"/>
    <property type="project" value="UniProtKB-SubCell"/>
</dbReference>
<dbReference type="OrthoDB" id="9806637at2"/>
<keyword evidence="2 6" id="KW-0698">rRNA processing</keyword>
<dbReference type="PIRSF" id="PIRSF004486">
    <property type="entry name" value="MraW"/>
    <property type="match status" value="1"/>
</dbReference>
<dbReference type="NCBIfam" id="TIGR00006">
    <property type="entry name" value="16S rRNA (cytosine(1402)-N(4))-methyltransferase RsmH"/>
    <property type="match status" value="1"/>
</dbReference>
<keyword evidence="8" id="KW-1185">Reference proteome</keyword>
<dbReference type="Gene3D" id="3.40.50.150">
    <property type="entry name" value="Vaccinia Virus protein VP39"/>
    <property type="match status" value="1"/>
</dbReference>
<dbReference type="GO" id="GO:0070475">
    <property type="term" value="P:rRNA base methylation"/>
    <property type="evidence" value="ECO:0007669"/>
    <property type="project" value="UniProtKB-UniRule"/>
</dbReference>
<dbReference type="Gene3D" id="1.10.150.170">
    <property type="entry name" value="Putative methyltransferase TM0872, insert domain"/>
    <property type="match status" value="1"/>
</dbReference>
<dbReference type="SUPFAM" id="SSF53335">
    <property type="entry name" value="S-adenosyl-L-methionine-dependent methyltransferases"/>
    <property type="match status" value="1"/>
</dbReference>
<feature type="binding site" evidence="6">
    <location>
        <position position="108"/>
    </location>
    <ligand>
        <name>S-adenosyl-L-methionine</name>
        <dbReference type="ChEBI" id="CHEBI:59789"/>
    </ligand>
</feature>
<name>A0A1H9YV37_9FIRM</name>
<feature type="binding site" evidence="6">
    <location>
        <position position="80"/>
    </location>
    <ligand>
        <name>S-adenosyl-L-methionine</name>
        <dbReference type="ChEBI" id="CHEBI:59789"/>
    </ligand>
</feature>
<evidence type="ECO:0000313" key="7">
    <source>
        <dbReference type="EMBL" id="SES73004.1"/>
    </source>
</evidence>
<dbReference type="InterPro" id="IPR029063">
    <property type="entry name" value="SAM-dependent_MTases_sf"/>
</dbReference>
<dbReference type="Pfam" id="PF01795">
    <property type="entry name" value="Methyltransf_5"/>
    <property type="match status" value="1"/>
</dbReference>
<evidence type="ECO:0000256" key="1">
    <source>
        <dbReference type="ARBA" id="ARBA00010396"/>
    </source>
</evidence>
<comment type="subcellular location">
    <subcellularLocation>
        <location evidence="6">Cytoplasm</location>
    </subcellularLocation>
</comment>
<dbReference type="STRING" id="1120990.SAMN03080614_100529"/>
<dbReference type="InterPro" id="IPR023397">
    <property type="entry name" value="SAM-dep_MeTrfase_MraW_recog"/>
</dbReference>
<dbReference type="RefSeq" id="WP_091348854.1">
    <property type="nucleotide sequence ID" value="NZ_FOIF01000005.1"/>
</dbReference>
<evidence type="ECO:0000256" key="2">
    <source>
        <dbReference type="ARBA" id="ARBA00022552"/>
    </source>
</evidence>
<dbReference type="Proteomes" id="UP000243819">
    <property type="component" value="Unassembled WGS sequence"/>
</dbReference>
<dbReference type="PANTHER" id="PTHR11265:SF0">
    <property type="entry name" value="12S RRNA N4-METHYLCYTIDINE METHYLTRANSFERASE"/>
    <property type="match status" value="1"/>
</dbReference>
<keyword evidence="3 6" id="KW-0489">Methyltransferase</keyword>
<dbReference type="HAMAP" id="MF_01007">
    <property type="entry name" value="16SrRNA_methyltr_H"/>
    <property type="match status" value="1"/>
</dbReference>
<dbReference type="InterPro" id="IPR002903">
    <property type="entry name" value="RsmH"/>
</dbReference>
<comment type="catalytic activity">
    <reaction evidence="6">
        <text>cytidine(1402) in 16S rRNA + S-adenosyl-L-methionine = N(4)-methylcytidine(1402) in 16S rRNA + S-adenosyl-L-homocysteine + H(+)</text>
        <dbReference type="Rhea" id="RHEA:42928"/>
        <dbReference type="Rhea" id="RHEA-COMP:10286"/>
        <dbReference type="Rhea" id="RHEA-COMP:10287"/>
        <dbReference type="ChEBI" id="CHEBI:15378"/>
        <dbReference type="ChEBI" id="CHEBI:57856"/>
        <dbReference type="ChEBI" id="CHEBI:59789"/>
        <dbReference type="ChEBI" id="CHEBI:74506"/>
        <dbReference type="ChEBI" id="CHEBI:82748"/>
        <dbReference type="EC" id="2.1.1.199"/>
    </reaction>
</comment>
<accession>A0A1H9YV37</accession>
<feature type="binding site" evidence="6">
    <location>
        <position position="101"/>
    </location>
    <ligand>
        <name>S-adenosyl-L-methionine</name>
        <dbReference type="ChEBI" id="CHEBI:59789"/>
    </ligand>
</feature>
<protein>
    <recommendedName>
        <fullName evidence="6">Ribosomal RNA small subunit methyltransferase H</fullName>
        <ecNumber evidence="6">2.1.1.199</ecNumber>
    </recommendedName>
    <alternativeName>
        <fullName evidence="6">16S rRNA m(4)C1402 methyltransferase</fullName>
    </alternativeName>
    <alternativeName>
        <fullName evidence="6">rRNA (cytosine-N(4)-)-methyltransferase RsmH</fullName>
    </alternativeName>
</protein>
<keyword evidence="4 6" id="KW-0808">Transferase</keyword>
<evidence type="ECO:0000256" key="6">
    <source>
        <dbReference type="HAMAP-Rule" id="MF_01007"/>
    </source>
</evidence>
<dbReference type="EMBL" id="FOIF01000005">
    <property type="protein sequence ID" value="SES73004.1"/>
    <property type="molecule type" value="Genomic_DNA"/>
</dbReference>
<dbReference type="PANTHER" id="PTHR11265">
    <property type="entry name" value="S-ADENOSYL-METHYLTRANSFERASE MRAW"/>
    <property type="match status" value="1"/>
</dbReference>
<reference evidence="8" key="1">
    <citation type="submission" date="2016-10" db="EMBL/GenBank/DDBJ databases">
        <authorList>
            <person name="Varghese N."/>
            <person name="Submissions S."/>
        </authorList>
    </citation>
    <scope>NUCLEOTIDE SEQUENCE [LARGE SCALE GENOMIC DNA]</scope>
    <source>
        <strain evidence="8">DSM 13577</strain>
    </source>
</reference>
<evidence type="ECO:0000256" key="5">
    <source>
        <dbReference type="ARBA" id="ARBA00022691"/>
    </source>
</evidence>
<keyword evidence="6" id="KW-0963">Cytoplasm</keyword>
<feature type="binding site" evidence="6">
    <location>
        <position position="53"/>
    </location>
    <ligand>
        <name>S-adenosyl-L-methionine</name>
        <dbReference type="ChEBI" id="CHEBI:59789"/>
    </ligand>
</feature>
<proteinExistence type="inferred from homology"/>
<organism evidence="7 8">
    <name type="scientific">Anaerobranca gottschalkii DSM 13577</name>
    <dbReference type="NCBI Taxonomy" id="1120990"/>
    <lineage>
        <taxon>Bacteria</taxon>
        <taxon>Bacillati</taxon>
        <taxon>Bacillota</taxon>
        <taxon>Clostridia</taxon>
        <taxon>Eubacteriales</taxon>
        <taxon>Proteinivoracaceae</taxon>
        <taxon>Anaerobranca</taxon>
    </lineage>
</organism>
<sequence>MEFKHTTVLLKETIDGLEVKEKGIYVDCTLGGGGHTREIFSRVNGNCTVIGIDQDQIALDYNIKKFAELGKRFIPVKGNFADIDLYLEKLNIDGIDGCVFDLGVSSPQLDIPERGFSYNHNAPLDMRMSQDAKLTAKEIVNGWSEEQLFEIISEYGEEKWARRIAKFIVENRPIYTTFELVDVIKKAIPKGAREDGPHPAKRTFQAIRIAVNDELGVLERGLKKAIELLKPKGRISVITFHSLEDRIVKNIFKEATLDCLCPREYPICVCNHKRKLRLITKKPIVPSKKELDQNPRARSAKLRIAERV</sequence>
<dbReference type="EC" id="2.1.1.199" evidence="6"/>
<comment type="similarity">
    <text evidence="1 6">Belongs to the methyltransferase superfamily. RsmH family.</text>
</comment>
<comment type="function">
    <text evidence="6">Specifically methylates the N4 position of cytidine in position 1402 (C1402) of 16S rRNA.</text>
</comment>
<feature type="binding site" evidence="6">
    <location>
        <begin position="33"/>
        <end position="35"/>
    </location>
    <ligand>
        <name>S-adenosyl-L-methionine</name>
        <dbReference type="ChEBI" id="CHEBI:59789"/>
    </ligand>
</feature>